<accession>A0A1E7QJ41</accession>
<evidence type="ECO:0000256" key="1">
    <source>
        <dbReference type="ARBA" id="ARBA00005898"/>
    </source>
</evidence>
<dbReference type="GO" id="GO:0009252">
    <property type="term" value="P:peptidoglycan biosynthetic process"/>
    <property type="evidence" value="ECO:0007669"/>
    <property type="project" value="UniProtKB-UniPathway"/>
</dbReference>
<keyword evidence="2" id="KW-0131">Cell cycle</keyword>
<name>A0A1E7QJ41_WOLPI</name>
<evidence type="ECO:0000313" key="5">
    <source>
        <dbReference type="EMBL" id="OEY86488.1"/>
    </source>
</evidence>
<dbReference type="UniPathway" id="UPA00219"/>
<keyword evidence="5" id="KW-0436">Ligase</keyword>
<reference evidence="5 6" key="1">
    <citation type="submission" date="2016-09" db="EMBL/GenBank/DDBJ databases">
        <title>Genomic evidence for plant-parasitic nematodes as the earliest Wolbachia hosts.</title>
        <authorList>
            <person name="Brown A.M."/>
            <person name="Wasala S.K."/>
            <person name="Howe D.K."/>
            <person name="Peetz A.B."/>
            <person name="Zasada I.A."/>
            <person name="Denver D.R."/>
        </authorList>
    </citation>
    <scope>NUCLEOTIDE SEQUENCE [LARGE SCALE GENOMIC DNA]</scope>
    <source>
        <strain evidence="6">wPpe</strain>
    </source>
</reference>
<keyword evidence="2" id="KW-0133">Cell shape</keyword>
<keyword evidence="2" id="KW-0961">Cell wall biogenesis/degradation</keyword>
<dbReference type="PANTHER" id="PTHR23135:SF4">
    <property type="entry name" value="UDP-N-ACETYLMURAMOYL-L-ALANYL-D-GLUTAMATE--2,6-DIAMINOPIMELATE LIGASE MURE HOMOLOG, CHLOROPLASTIC"/>
    <property type="match status" value="1"/>
</dbReference>
<dbReference type="InterPro" id="IPR036615">
    <property type="entry name" value="Mur_ligase_C_dom_sf"/>
</dbReference>
<dbReference type="Gene3D" id="3.90.190.20">
    <property type="entry name" value="Mur ligase, C-terminal domain"/>
    <property type="match status" value="1"/>
</dbReference>
<comment type="caution">
    <text evidence="5">The sequence shown here is derived from an EMBL/GenBank/DDBJ whole genome shotgun (WGS) entry which is preliminary data.</text>
</comment>
<gene>
    <name evidence="5" type="ORF">BIY23_03615</name>
</gene>
<feature type="domain" description="Mur ligase C-terminal" evidence="3">
    <location>
        <begin position="317"/>
        <end position="437"/>
    </location>
</feature>
<dbReference type="GO" id="GO:0005737">
    <property type="term" value="C:cytoplasm"/>
    <property type="evidence" value="ECO:0007669"/>
    <property type="project" value="UniProtKB-SubCell"/>
</dbReference>
<dbReference type="InterPro" id="IPR036565">
    <property type="entry name" value="Mur-like_cat_sf"/>
</dbReference>
<dbReference type="InterPro" id="IPR005761">
    <property type="entry name" value="UDP-N-AcMur-Glu-dNH2Pim_ligase"/>
</dbReference>
<dbReference type="Pfam" id="PF08245">
    <property type="entry name" value="Mur_ligase_M"/>
    <property type="match status" value="1"/>
</dbReference>
<proteinExistence type="inferred from homology"/>
<dbReference type="NCBIfam" id="TIGR01085">
    <property type="entry name" value="murE"/>
    <property type="match status" value="1"/>
</dbReference>
<dbReference type="SUPFAM" id="SSF53623">
    <property type="entry name" value="MurD-like peptide ligases, catalytic domain"/>
    <property type="match status" value="1"/>
</dbReference>
<dbReference type="GO" id="GO:0008360">
    <property type="term" value="P:regulation of cell shape"/>
    <property type="evidence" value="ECO:0007669"/>
    <property type="project" value="UniProtKB-KW"/>
</dbReference>
<keyword evidence="2" id="KW-0573">Peptidoglycan synthesis</keyword>
<dbReference type="SUPFAM" id="SSF53244">
    <property type="entry name" value="MurD-like peptide ligases, peptide-binding domain"/>
    <property type="match status" value="1"/>
</dbReference>
<dbReference type="RefSeq" id="WP_070065228.1">
    <property type="nucleotide sequence ID" value="NZ_MJMG01000009.1"/>
</dbReference>
<evidence type="ECO:0000256" key="2">
    <source>
        <dbReference type="RuleBase" id="RU004135"/>
    </source>
</evidence>
<comment type="subcellular location">
    <subcellularLocation>
        <location evidence="2">Cytoplasm</location>
    </subcellularLocation>
</comment>
<dbReference type="InterPro" id="IPR004101">
    <property type="entry name" value="Mur_ligase_C"/>
</dbReference>
<evidence type="ECO:0000313" key="6">
    <source>
        <dbReference type="Proteomes" id="UP000175679"/>
    </source>
</evidence>
<dbReference type="EMBL" id="MJMG01000009">
    <property type="protein sequence ID" value="OEY86488.1"/>
    <property type="molecule type" value="Genomic_DNA"/>
</dbReference>
<protein>
    <submittedName>
        <fullName evidence="5">UDP-N-acetylmuramoylalanyl-D-glutamate--2, 6-diaminopimelate ligase</fullName>
    </submittedName>
</protein>
<feature type="domain" description="Mur ligase central" evidence="4">
    <location>
        <begin position="95"/>
        <end position="299"/>
    </location>
</feature>
<keyword evidence="6" id="KW-1185">Reference proteome</keyword>
<sequence length="466" mass="52875">MKLKELLYNIIDTDFDIEIEGVTCNPRRIRANFLFVCIDMKCLNRITELPVATIISQQDIFMETLVIFHPHPQRIYSEVVSRFYRFKQPKYIAAVTGSSGKTSVVEFCRQIWQSAGYNAASIGSLGTRFNDKIITHTNDLTTPDPYDLYSKLHDINNNNIDNIAVEATSHGIDQYRIHGLKLSVAAFTNLLHDHLDHHGSIDNYFTIKQRLFYEILPEGGKVILNSDIEQYNILFNIAKERANKIITYGQKDSDITLLEQIPTQDGQYIKIKKGDRIYDTFFPVFGKFQAYNLLCAIGMSGVDLMDICVKKLYPPPGRMEKVDELVFVDYAHHAGALKQALLSLKWHFKKKVVLVFGCAGNRDKTKRPQMGLVAQKYADKVIVTDDNPRNEDPGQIRSEVLFSCPGAWEIGDRKKAIKKGIEIAYDEGMMLLITGKGNEQTQSIGSKTVEFKDGSIVKLLKSSHFS</sequence>
<dbReference type="Pfam" id="PF02875">
    <property type="entry name" value="Mur_ligase_C"/>
    <property type="match status" value="1"/>
</dbReference>
<dbReference type="Proteomes" id="UP000175679">
    <property type="component" value="Unassembled WGS sequence"/>
</dbReference>
<organism evidence="5 6">
    <name type="scientific">Wolbachia pipientis</name>
    <dbReference type="NCBI Taxonomy" id="955"/>
    <lineage>
        <taxon>Bacteria</taxon>
        <taxon>Pseudomonadati</taxon>
        <taxon>Pseudomonadota</taxon>
        <taxon>Alphaproteobacteria</taxon>
        <taxon>Rickettsiales</taxon>
        <taxon>Anaplasmataceae</taxon>
        <taxon>Wolbachieae</taxon>
        <taxon>Wolbachia</taxon>
    </lineage>
</organism>
<dbReference type="AlphaFoldDB" id="A0A1E7QJ41"/>
<dbReference type="InterPro" id="IPR013221">
    <property type="entry name" value="Mur_ligase_cen"/>
</dbReference>
<dbReference type="Gene3D" id="3.40.1190.10">
    <property type="entry name" value="Mur-like, catalytic domain"/>
    <property type="match status" value="1"/>
</dbReference>
<evidence type="ECO:0000259" key="3">
    <source>
        <dbReference type="Pfam" id="PF02875"/>
    </source>
</evidence>
<dbReference type="GO" id="GO:0071555">
    <property type="term" value="P:cell wall organization"/>
    <property type="evidence" value="ECO:0007669"/>
    <property type="project" value="UniProtKB-KW"/>
</dbReference>
<dbReference type="GO" id="GO:0051301">
    <property type="term" value="P:cell division"/>
    <property type="evidence" value="ECO:0007669"/>
    <property type="project" value="UniProtKB-KW"/>
</dbReference>
<keyword evidence="2" id="KW-0132">Cell division</keyword>
<dbReference type="OrthoDB" id="9800958at2"/>
<dbReference type="PANTHER" id="PTHR23135">
    <property type="entry name" value="MUR LIGASE FAMILY MEMBER"/>
    <property type="match status" value="1"/>
</dbReference>
<evidence type="ECO:0000259" key="4">
    <source>
        <dbReference type="Pfam" id="PF08245"/>
    </source>
</evidence>
<dbReference type="GO" id="GO:0016881">
    <property type="term" value="F:acid-amino acid ligase activity"/>
    <property type="evidence" value="ECO:0007669"/>
    <property type="project" value="InterPro"/>
</dbReference>
<dbReference type="GO" id="GO:0005524">
    <property type="term" value="F:ATP binding"/>
    <property type="evidence" value="ECO:0007669"/>
    <property type="project" value="InterPro"/>
</dbReference>
<comment type="pathway">
    <text evidence="2">Cell wall biogenesis; peptidoglycan biosynthesis.</text>
</comment>
<comment type="similarity">
    <text evidence="1">Belongs to the MurCDEF family. MurE subfamily.</text>
</comment>